<name>A0A815Y0U2_ADIRI</name>
<comment type="caution">
    <text evidence="2">The sequence shown here is derived from an EMBL/GenBank/DDBJ whole genome shotgun (WGS) entry which is preliminary data.</text>
</comment>
<protein>
    <submittedName>
        <fullName evidence="2">Uncharacterized protein</fullName>
    </submittedName>
</protein>
<evidence type="ECO:0000313" key="3">
    <source>
        <dbReference type="Proteomes" id="UP000663852"/>
    </source>
</evidence>
<feature type="non-terminal residue" evidence="2">
    <location>
        <position position="1"/>
    </location>
</feature>
<dbReference type="EMBL" id="CAJNOJ010003645">
    <property type="protein sequence ID" value="CAF1565014.1"/>
    <property type="molecule type" value="Genomic_DNA"/>
</dbReference>
<dbReference type="AlphaFoldDB" id="A0A815Y0U2"/>
<gene>
    <name evidence="2" type="ORF">EDS130_LOCUS46779</name>
</gene>
<feature type="region of interest" description="Disordered" evidence="1">
    <location>
        <begin position="1"/>
        <end position="61"/>
    </location>
</feature>
<sequence>DGGTVGGDGVEVVSGNDMSGGSTSEDDEDGNIGVGEGGNIGVGEGGNIEDGDDDGWKTERF</sequence>
<organism evidence="2 3">
    <name type="scientific">Adineta ricciae</name>
    <name type="common">Rotifer</name>
    <dbReference type="NCBI Taxonomy" id="249248"/>
    <lineage>
        <taxon>Eukaryota</taxon>
        <taxon>Metazoa</taxon>
        <taxon>Spiralia</taxon>
        <taxon>Gnathifera</taxon>
        <taxon>Rotifera</taxon>
        <taxon>Eurotatoria</taxon>
        <taxon>Bdelloidea</taxon>
        <taxon>Adinetida</taxon>
        <taxon>Adinetidae</taxon>
        <taxon>Adineta</taxon>
    </lineage>
</organism>
<feature type="compositionally biased region" description="Gly residues" evidence="1">
    <location>
        <begin position="32"/>
        <end position="46"/>
    </location>
</feature>
<proteinExistence type="predicted"/>
<evidence type="ECO:0000256" key="1">
    <source>
        <dbReference type="SAM" id="MobiDB-lite"/>
    </source>
</evidence>
<accession>A0A815Y0U2</accession>
<evidence type="ECO:0000313" key="2">
    <source>
        <dbReference type="EMBL" id="CAF1565014.1"/>
    </source>
</evidence>
<dbReference type="Proteomes" id="UP000663852">
    <property type="component" value="Unassembled WGS sequence"/>
</dbReference>
<reference evidence="2" key="1">
    <citation type="submission" date="2021-02" db="EMBL/GenBank/DDBJ databases">
        <authorList>
            <person name="Nowell W R."/>
        </authorList>
    </citation>
    <scope>NUCLEOTIDE SEQUENCE</scope>
</reference>